<dbReference type="AlphaFoldDB" id="A0AA39QJX4"/>
<dbReference type="EMBL" id="JAUEPU010000003">
    <property type="protein sequence ID" value="KAK0503679.1"/>
    <property type="molecule type" value="Genomic_DNA"/>
</dbReference>
<name>A0AA39QJX4_9AGAR</name>
<keyword evidence="2" id="KW-1185">Reference proteome</keyword>
<accession>A0AA39QJX4</accession>
<protein>
    <submittedName>
        <fullName evidence="1">Uncharacterized protein</fullName>
    </submittedName>
</protein>
<evidence type="ECO:0000313" key="2">
    <source>
        <dbReference type="Proteomes" id="UP001175228"/>
    </source>
</evidence>
<reference evidence="1" key="1">
    <citation type="submission" date="2023-06" db="EMBL/GenBank/DDBJ databases">
        <authorList>
            <consortium name="Lawrence Berkeley National Laboratory"/>
            <person name="Ahrendt S."/>
            <person name="Sahu N."/>
            <person name="Indic B."/>
            <person name="Wong-Bajracharya J."/>
            <person name="Merenyi Z."/>
            <person name="Ke H.-M."/>
            <person name="Monk M."/>
            <person name="Kocsube S."/>
            <person name="Drula E."/>
            <person name="Lipzen A."/>
            <person name="Balint B."/>
            <person name="Henrissat B."/>
            <person name="Andreopoulos B."/>
            <person name="Martin F.M."/>
            <person name="Harder C.B."/>
            <person name="Rigling D."/>
            <person name="Ford K.L."/>
            <person name="Foster G.D."/>
            <person name="Pangilinan J."/>
            <person name="Papanicolaou A."/>
            <person name="Barry K."/>
            <person name="LaButti K."/>
            <person name="Viragh M."/>
            <person name="Koriabine M."/>
            <person name="Yan M."/>
            <person name="Riley R."/>
            <person name="Champramary S."/>
            <person name="Plett K.L."/>
            <person name="Tsai I.J."/>
            <person name="Slot J."/>
            <person name="Sipos G."/>
            <person name="Plett J."/>
            <person name="Nagy L.G."/>
            <person name="Grigoriev I.V."/>
        </authorList>
    </citation>
    <scope>NUCLEOTIDE SEQUENCE</scope>
    <source>
        <strain evidence="1">HWK02</strain>
    </source>
</reference>
<gene>
    <name evidence="1" type="ORF">EDD18DRAFT_1411059</name>
</gene>
<organism evidence="1 2">
    <name type="scientific">Armillaria luteobubalina</name>
    <dbReference type="NCBI Taxonomy" id="153913"/>
    <lineage>
        <taxon>Eukaryota</taxon>
        <taxon>Fungi</taxon>
        <taxon>Dikarya</taxon>
        <taxon>Basidiomycota</taxon>
        <taxon>Agaricomycotina</taxon>
        <taxon>Agaricomycetes</taxon>
        <taxon>Agaricomycetidae</taxon>
        <taxon>Agaricales</taxon>
        <taxon>Marasmiineae</taxon>
        <taxon>Physalacriaceae</taxon>
        <taxon>Armillaria</taxon>
    </lineage>
</organism>
<sequence>MPRESQEDPAVDDLAVALFRSLGYIHCLQATGMCAVLRLSGLSVGLDSLDNKDIPGVIMAGTSSSFFTIPGIRELIRCVEFGGFPYKPTIITEHVPDIPRPDRRFSEGMEPLGKRRAIPQCYEVFKKFLFEC</sequence>
<proteinExistence type="predicted"/>
<evidence type="ECO:0000313" key="1">
    <source>
        <dbReference type="EMBL" id="KAK0503679.1"/>
    </source>
</evidence>
<comment type="caution">
    <text evidence="1">The sequence shown here is derived from an EMBL/GenBank/DDBJ whole genome shotgun (WGS) entry which is preliminary data.</text>
</comment>
<dbReference type="Proteomes" id="UP001175228">
    <property type="component" value="Unassembled WGS sequence"/>
</dbReference>